<dbReference type="InterPro" id="IPR032380">
    <property type="entry name" value="PNKP_ligase_dom"/>
</dbReference>
<dbReference type="PANTHER" id="PTHR42850">
    <property type="entry name" value="METALLOPHOSPHOESTERASE"/>
    <property type="match status" value="1"/>
</dbReference>
<dbReference type="Pfam" id="PF00149">
    <property type="entry name" value="Metallophos"/>
    <property type="match status" value="1"/>
</dbReference>
<evidence type="ECO:0000259" key="2">
    <source>
        <dbReference type="Pfam" id="PF16542"/>
    </source>
</evidence>
<dbReference type="SUPFAM" id="SSF56300">
    <property type="entry name" value="Metallo-dependent phosphatases"/>
    <property type="match status" value="1"/>
</dbReference>
<evidence type="ECO:0000313" key="3">
    <source>
        <dbReference type="EMBL" id="BAY80773.1"/>
    </source>
</evidence>
<keyword evidence="4" id="KW-1185">Reference proteome</keyword>
<dbReference type="InterPro" id="IPR024028">
    <property type="entry name" value="PNKP_bac"/>
</dbReference>
<organism evidence="3 4">
    <name type="scientific">Calothrix parasitica NIES-267</name>
    <dbReference type="NCBI Taxonomy" id="1973488"/>
    <lineage>
        <taxon>Bacteria</taxon>
        <taxon>Bacillati</taxon>
        <taxon>Cyanobacteriota</taxon>
        <taxon>Cyanophyceae</taxon>
        <taxon>Nostocales</taxon>
        <taxon>Calotrichaceae</taxon>
        <taxon>Calothrix</taxon>
    </lineage>
</organism>
<dbReference type="InterPro" id="IPR029052">
    <property type="entry name" value="Metallo-depent_PP-like"/>
</dbReference>
<dbReference type="Pfam" id="PF16542">
    <property type="entry name" value="PNKP_ligase"/>
    <property type="match status" value="1"/>
</dbReference>
<dbReference type="GO" id="GO:0016791">
    <property type="term" value="F:phosphatase activity"/>
    <property type="evidence" value="ECO:0007669"/>
    <property type="project" value="TreeGrafter"/>
</dbReference>
<dbReference type="PANTHER" id="PTHR42850:SF7">
    <property type="entry name" value="BIS(5'-NUCLEOSYL)-TETRAPHOSPHATASE PRPE [ASYMMETRICAL]"/>
    <property type="match status" value="1"/>
</dbReference>
<dbReference type="OrthoDB" id="384253at2"/>
<dbReference type="CDD" id="cd07423">
    <property type="entry name" value="MPP_Prp_like"/>
    <property type="match status" value="1"/>
</dbReference>
<protein>
    <submittedName>
        <fullName evidence="3">Protein serine-threonine phosphatase</fullName>
    </submittedName>
</protein>
<dbReference type="AlphaFoldDB" id="A0A1Z4LHR2"/>
<accession>A0A1Z4LHR2</accession>
<proteinExistence type="predicted"/>
<dbReference type="Gene3D" id="3.60.21.10">
    <property type="match status" value="1"/>
</dbReference>
<feature type="domain" description="Polynucleotide kinase-phosphatase ligase" evidence="2">
    <location>
        <begin position="496"/>
        <end position="873"/>
    </location>
</feature>
<dbReference type="Gene3D" id="3.30.470.30">
    <property type="entry name" value="DNA ligase/mRNA capping enzyme"/>
    <property type="match status" value="1"/>
</dbReference>
<dbReference type="InterPro" id="IPR041780">
    <property type="entry name" value="MPP_PrpE-like"/>
</dbReference>
<dbReference type="EMBL" id="AP018227">
    <property type="protein sequence ID" value="BAY80773.1"/>
    <property type="molecule type" value="Genomic_DNA"/>
</dbReference>
<feature type="domain" description="Calcineurin-like phosphoesterase" evidence="1">
    <location>
        <begin position="181"/>
        <end position="403"/>
    </location>
</feature>
<dbReference type="GO" id="GO:0005737">
    <property type="term" value="C:cytoplasm"/>
    <property type="evidence" value="ECO:0007669"/>
    <property type="project" value="TreeGrafter"/>
</dbReference>
<dbReference type="Pfam" id="PF13671">
    <property type="entry name" value="AAA_33"/>
    <property type="match status" value="1"/>
</dbReference>
<sequence length="878" mass="98938">MKITIPELSLVTLIGASGSGKSSFAKKHFQPFEVLSSDFCRGLVSNDENSQAASKDAFDLLHYIAHKRLAAAKLTVIDATNVQKEDRKYYVNLAREYHCLPVAIVLNLPEHVCHERNKQRPDRQFGSYVVQRHVQNLRRSLRGLQKEGFRFVYVLNSIEEIEAVEIKRQPLWNNRKHEHGPFDIIGDIHGCCDELELLLEKLGYQKSVNSEQLSVNSEQLVVKNINSTPSPPSSPSHTYSHPEGRKALFLGDLVDRGPRILDTVKLVKSMVESGSAICVPGNHEHKLLRQIRGKKVKINHGLEQTVAEIEALSPEVKEPFLKEVENFIDSLVSHFVLDDGKLVVAHAGMREEMQGRGSGKVRSFALYGETTGEIDEFGLPVRYNWAAEYRGEAMVVYGHTPVPEAEWLNNTIDIDTGCVFGGKLTALRYPERELVSVDAAKVYCEPVKPLGNSTVTGMSSQQQLDDVLNIDDVLGKRIINVRLQNKITIREENSIAALEVMSRFAANPKWLIYLPPTMSPVETSQLPGYLEHPKQAFAYYKNQGVTEVICEEKHMGSRAVVIVCRDEEAVKRKFGIVNEGIGICYTRTGRRFFNNSELEAEFLQRVNNALSESDFWSRLNTDWVCLDCELMPWSAKAQGLIRNQYAAVGAASRPALSNAINVLAQASQNGVEVDSLLSKFQERQEMANQYVDAYRRYCWEVKDISDIKLAPFHILATEGTLHTDKNHSWHMEQAAILETANSELLMATNYKIIDVNDPSSEAEGTHWWEEMTSKGGEGMVVKPMEFIVKGNRGILQPAVKCRGKEYLRIIYGAEYTTEENLERLRKRGLSLKRSLAMREFALGVEALERFVADSPLRRVHECVFGILALESEPVDPRL</sequence>
<dbReference type="Proteomes" id="UP000218418">
    <property type="component" value="Chromosome"/>
</dbReference>
<evidence type="ECO:0000259" key="1">
    <source>
        <dbReference type="Pfam" id="PF00149"/>
    </source>
</evidence>
<dbReference type="SUPFAM" id="SSF56091">
    <property type="entry name" value="DNA ligase/mRNA capping enzyme, catalytic domain"/>
    <property type="match status" value="1"/>
</dbReference>
<dbReference type="InterPro" id="IPR050126">
    <property type="entry name" value="Ap4A_hydrolase"/>
</dbReference>
<dbReference type="InterPro" id="IPR027417">
    <property type="entry name" value="P-loop_NTPase"/>
</dbReference>
<dbReference type="PRINTS" id="PR00114">
    <property type="entry name" value="STPHPHTASE"/>
</dbReference>
<reference evidence="3 4" key="1">
    <citation type="submission" date="2017-06" db="EMBL/GenBank/DDBJ databases">
        <title>Genome sequencing of cyanobaciteial culture collection at National Institute for Environmental Studies (NIES).</title>
        <authorList>
            <person name="Hirose Y."/>
            <person name="Shimura Y."/>
            <person name="Fujisawa T."/>
            <person name="Nakamura Y."/>
            <person name="Kawachi M."/>
        </authorList>
    </citation>
    <scope>NUCLEOTIDE SEQUENCE [LARGE SCALE GENOMIC DNA]</scope>
    <source>
        <strain evidence="3 4">NIES-267</strain>
    </source>
</reference>
<dbReference type="NCBIfam" id="TIGR04075">
    <property type="entry name" value="bacter_Pnkp"/>
    <property type="match status" value="1"/>
</dbReference>
<name>A0A1Z4LHR2_9CYAN</name>
<dbReference type="InterPro" id="IPR004843">
    <property type="entry name" value="Calcineurin-like_PHP"/>
</dbReference>
<dbReference type="Gene3D" id="3.40.50.300">
    <property type="entry name" value="P-loop containing nucleotide triphosphate hydrolases"/>
    <property type="match status" value="1"/>
</dbReference>
<evidence type="ECO:0000313" key="4">
    <source>
        <dbReference type="Proteomes" id="UP000218418"/>
    </source>
</evidence>
<gene>
    <name evidence="3" type="primary">prpA</name>
    <name evidence="3" type="ORF">NIES267_02380</name>
</gene>
<dbReference type="SUPFAM" id="SSF52540">
    <property type="entry name" value="P-loop containing nucleoside triphosphate hydrolases"/>
    <property type="match status" value="1"/>
</dbReference>
<dbReference type="InterPro" id="IPR006186">
    <property type="entry name" value="Ser/Thr-sp_prot-phosphatase"/>
</dbReference>